<dbReference type="RefSeq" id="WP_197013594.1">
    <property type="nucleotide sequence ID" value="NZ_BAABES010000001.1"/>
</dbReference>
<evidence type="ECO:0000313" key="4">
    <source>
        <dbReference type="Proteomes" id="UP000614047"/>
    </source>
</evidence>
<dbReference type="EMBL" id="JADOUA010000001">
    <property type="protein sequence ID" value="MBG6091253.1"/>
    <property type="molecule type" value="Genomic_DNA"/>
</dbReference>
<name>A0A931DR95_9ACTN</name>
<dbReference type="AlphaFoldDB" id="A0A931DR95"/>
<dbReference type="Proteomes" id="UP000614047">
    <property type="component" value="Unassembled WGS sequence"/>
</dbReference>
<feature type="domain" description="DUF1023" evidence="2">
    <location>
        <begin position="89"/>
        <end position="266"/>
    </location>
</feature>
<evidence type="ECO:0000259" key="2">
    <source>
        <dbReference type="Pfam" id="PF06259"/>
    </source>
</evidence>
<comment type="caution">
    <text evidence="3">The sequence shown here is derived from an EMBL/GenBank/DDBJ whole genome shotgun (WGS) entry which is preliminary data.</text>
</comment>
<feature type="signal peptide" evidence="1">
    <location>
        <begin position="1"/>
        <end position="25"/>
    </location>
</feature>
<reference evidence="3" key="1">
    <citation type="submission" date="2020-11" db="EMBL/GenBank/DDBJ databases">
        <title>Sequencing the genomes of 1000 actinobacteria strains.</title>
        <authorList>
            <person name="Klenk H.-P."/>
        </authorList>
    </citation>
    <scope>NUCLEOTIDE SEQUENCE</scope>
    <source>
        <strain evidence="3">DSM 43175</strain>
    </source>
</reference>
<evidence type="ECO:0000313" key="3">
    <source>
        <dbReference type="EMBL" id="MBG6091253.1"/>
    </source>
</evidence>
<organism evidence="3 4">
    <name type="scientific">Actinomadura viridis</name>
    <dbReference type="NCBI Taxonomy" id="58110"/>
    <lineage>
        <taxon>Bacteria</taxon>
        <taxon>Bacillati</taxon>
        <taxon>Actinomycetota</taxon>
        <taxon>Actinomycetes</taxon>
        <taxon>Streptosporangiales</taxon>
        <taxon>Thermomonosporaceae</taxon>
        <taxon>Actinomadura</taxon>
    </lineage>
</organism>
<keyword evidence="4" id="KW-1185">Reference proteome</keyword>
<protein>
    <recommendedName>
        <fullName evidence="2">DUF1023 domain-containing protein</fullName>
    </recommendedName>
</protein>
<accession>A0A931DR95</accession>
<evidence type="ECO:0000256" key="1">
    <source>
        <dbReference type="SAM" id="SignalP"/>
    </source>
</evidence>
<gene>
    <name evidence="3" type="ORF">IW256_005366</name>
</gene>
<dbReference type="SUPFAM" id="SSF53474">
    <property type="entry name" value="alpha/beta-Hydrolases"/>
    <property type="match status" value="1"/>
</dbReference>
<sequence length="321" mass="33033">MLTSRRRTAVIMALAALASTAAAPARQESYAAPAAVPGLTGASSLPARYSAVERGIRRALAAAEEAGDTGRLKALPGLLAPGRRFLSFDPRGHGRAVEVVGDLARAHRVAVVVPGADGLLTNFDSWKWAGGGARALHRQAAATSPGTRLAVVAWLGYDSPSTRSPAVLTGGRAEDGARGLTRFLTGLHRVNGGAGIALLCHSYGSVVCAKAAPRLGRLPVDAIALYGSPGVGVRRASALASGRSPAARIWAGRSSGDWTRFVPKVRVAGLGHGHDPAAPSFGALRFDAGSGPHSAYLRPGSRSLRNLTLIALGRDSEVTRD</sequence>
<dbReference type="Gene3D" id="3.40.50.1820">
    <property type="entry name" value="alpha/beta hydrolase"/>
    <property type="match status" value="1"/>
</dbReference>
<dbReference type="InterPro" id="IPR029058">
    <property type="entry name" value="AB_hydrolase_fold"/>
</dbReference>
<dbReference type="Pfam" id="PF06259">
    <property type="entry name" value="Abhydrolase_8"/>
    <property type="match status" value="1"/>
</dbReference>
<keyword evidence="1" id="KW-0732">Signal</keyword>
<dbReference type="InterPro" id="IPR010427">
    <property type="entry name" value="DUF1023"/>
</dbReference>
<feature type="chain" id="PRO_5038606213" description="DUF1023 domain-containing protein" evidence="1">
    <location>
        <begin position="26"/>
        <end position="321"/>
    </location>
</feature>
<proteinExistence type="predicted"/>